<keyword evidence="4" id="KW-0547">Nucleotide-binding</keyword>
<evidence type="ECO:0000256" key="1">
    <source>
        <dbReference type="ARBA" id="ARBA00013267"/>
    </source>
</evidence>
<evidence type="ECO:0000256" key="2">
    <source>
        <dbReference type="ARBA" id="ARBA00022598"/>
    </source>
</evidence>
<evidence type="ECO:0000259" key="7">
    <source>
        <dbReference type="Pfam" id="PF01171"/>
    </source>
</evidence>
<dbReference type="OrthoDB" id="434144at2759"/>
<dbReference type="Pfam" id="PF01171">
    <property type="entry name" value="ATP_bind_3"/>
    <property type="match status" value="1"/>
</dbReference>
<evidence type="ECO:0000313" key="9">
    <source>
        <dbReference type="Proteomes" id="UP000789570"/>
    </source>
</evidence>
<dbReference type="PANTHER" id="PTHR43033:SF1">
    <property type="entry name" value="TRNA(ILE)-LYSIDINE SYNTHASE-RELATED"/>
    <property type="match status" value="1"/>
</dbReference>
<dbReference type="CDD" id="cd01992">
    <property type="entry name" value="TilS_N"/>
    <property type="match status" value="1"/>
</dbReference>
<name>A0A9N8WC19_9GLOM</name>
<protein>
    <recommendedName>
        <fullName evidence="1">tRNA(Ile)-lysidine synthetase</fullName>
        <ecNumber evidence="1">6.3.4.19</ecNumber>
    </recommendedName>
</protein>
<keyword evidence="9" id="KW-1185">Reference proteome</keyword>
<keyword evidence="3" id="KW-0819">tRNA processing</keyword>
<sequence>MKIQIHQFPGVMTSLSKLYELHCTSNIDPMIFYGLAQICRFIEKFNITLSGDNPGLAILIEKQQRIKYLQLNLQYENDFYKESGEFERYARNDNNKHKYERLDVHILLTNAQDLFEFEKLLINCQNLERIIIDPYFEDNNKIDSNQLLDILINSSPISLYKIHIGNSLEFTIDALDLFFKKWQGRKPLWLSPVKLVGEYINWDDIENINDDEINICNDSMIPILPISAKEFARFMSRFNLKYKERLGVAVSGGVDSMALCYLLNQYCKKSEHQITAFIIDHQLRRESTNEAFQVSNALSQLEIDNKIMRIQWKEHDTSNLNDFVSPFPTKSQYETFARIERYKLLAKGCHENKISSLFVGHHLNDQLETLIMRLSRGSGIDGLASISMIDKFPVIRNVEAIELQIIRPLLSVTKDRLIKTCVEANIPWIEDPSNQSTDHKRNIVRFSLNKLNKRYLVEGLREYEPLSTGGLLRFMNHMKDHKNYINSQVNKIIRNKEYSKINFDNNNGICSLSLPNPIPSSHWILKKHLATRIISRIIRFVKCSEQPLRLESILKFYNHILSSSSSLHDMNLNYNITLNKILLYCKKVPVHIKIFENGFYNHWIFCRQPFTSLEEKKNIINIQHDQVILWDNRFFIGINIKNNQTDLFKNQIQQKIISLSPQYYIRRLHSKDIYNIFEKKKNNHKNINIIYKNIIEEYKKNVPYIARHNIPVIIKKWHWISLDGNLHENEKIINIPTLKISLNQENIYCWVKFRGNIFIDTNDKKIS</sequence>
<dbReference type="EMBL" id="CAJVPQ010000475">
    <property type="protein sequence ID" value="CAG8484693.1"/>
    <property type="molecule type" value="Genomic_DNA"/>
</dbReference>
<dbReference type="AlphaFoldDB" id="A0A9N8WC19"/>
<dbReference type="GO" id="GO:0008033">
    <property type="term" value="P:tRNA processing"/>
    <property type="evidence" value="ECO:0007669"/>
    <property type="project" value="UniProtKB-KW"/>
</dbReference>
<dbReference type="EC" id="6.3.4.19" evidence="1"/>
<evidence type="ECO:0000313" key="8">
    <source>
        <dbReference type="EMBL" id="CAG8484693.1"/>
    </source>
</evidence>
<reference evidence="8" key="1">
    <citation type="submission" date="2021-06" db="EMBL/GenBank/DDBJ databases">
        <authorList>
            <person name="Kallberg Y."/>
            <person name="Tangrot J."/>
            <person name="Rosling A."/>
        </authorList>
    </citation>
    <scope>NUCLEOTIDE SEQUENCE</scope>
    <source>
        <strain evidence="8">UK204</strain>
    </source>
</reference>
<keyword evidence="2" id="KW-0436">Ligase</keyword>
<dbReference type="GO" id="GO:0032267">
    <property type="term" value="F:tRNA(Ile)-lysidine synthase activity"/>
    <property type="evidence" value="ECO:0007669"/>
    <property type="project" value="UniProtKB-EC"/>
</dbReference>
<evidence type="ECO:0000256" key="5">
    <source>
        <dbReference type="ARBA" id="ARBA00022840"/>
    </source>
</evidence>
<evidence type="ECO:0000256" key="4">
    <source>
        <dbReference type="ARBA" id="ARBA00022741"/>
    </source>
</evidence>
<dbReference type="PANTHER" id="PTHR43033">
    <property type="entry name" value="TRNA(ILE)-LYSIDINE SYNTHASE-RELATED"/>
    <property type="match status" value="1"/>
</dbReference>
<dbReference type="Proteomes" id="UP000789570">
    <property type="component" value="Unassembled WGS sequence"/>
</dbReference>
<comment type="caution">
    <text evidence="8">The sequence shown here is derived from an EMBL/GenBank/DDBJ whole genome shotgun (WGS) entry which is preliminary data.</text>
</comment>
<dbReference type="GO" id="GO:0005524">
    <property type="term" value="F:ATP binding"/>
    <property type="evidence" value="ECO:0007669"/>
    <property type="project" value="UniProtKB-KW"/>
</dbReference>
<evidence type="ECO:0000256" key="6">
    <source>
        <dbReference type="ARBA" id="ARBA00048539"/>
    </source>
</evidence>
<keyword evidence="5" id="KW-0067">ATP-binding</keyword>
<proteinExistence type="inferred from homology"/>
<feature type="domain" description="tRNA(Ile)-lysidine/2-thiocytidine synthase N-terminal" evidence="7">
    <location>
        <begin position="247"/>
        <end position="445"/>
    </location>
</feature>
<dbReference type="NCBIfam" id="TIGR02432">
    <property type="entry name" value="lysidine_TilS_N"/>
    <property type="match status" value="1"/>
</dbReference>
<dbReference type="InterPro" id="IPR014729">
    <property type="entry name" value="Rossmann-like_a/b/a_fold"/>
</dbReference>
<evidence type="ECO:0000256" key="3">
    <source>
        <dbReference type="ARBA" id="ARBA00022694"/>
    </source>
</evidence>
<gene>
    <name evidence="8" type="ORF">FCALED_LOCUS2893</name>
</gene>
<organism evidence="8 9">
    <name type="scientific">Funneliformis caledonium</name>
    <dbReference type="NCBI Taxonomy" id="1117310"/>
    <lineage>
        <taxon>Eukaryota</taxon>
        <taxon>Fungi</taxon>
        <taxon>Fungi incertae sedis</taxon>
        <taxon>Mucoromycota</taxon>
        <taxon>Glomeromycotina</taxon>
        <taxon>Glomeromycetes</taxon>
        <taxon>Glomerales</taxon>
        <taxon>Glomeraceae</taxon>
        <taxon>Funneliformis</taxon>
    </lineage>
</organism>
<comment type="catalytic activity">
    <reaction evidence="6">
        <text>cytidine(34) in tRNA(Ile2) + L-lysine + ATP = lysidine(34) in tRNA(Ile2) + AMP + diphosphate + H(+)</text>
        <dbReference type="Rhea" id="RHEA:43744"/>
        <dbReference type="Rhea" id="RHEA-COMP:10625"/>
        <dbReference type="Rhea" id="RHEA-COMP:10670"/>
        <dbReference type="ChEBI" id="CHEBI:15378"/>
        <dbReference type="ChEBI" id="CHEBI:30616"/>
        <dbReference type="ChEBI" id="CHEBI:32551"/>
        <dbReference type="ChEBI" id="CHEBI:33019"/>
        <dbReference type="ChEBI" id="CHEBI:82748"/>
        <dbReference type="ChEBI" id="CHEBI:83665"/>
        <dbReference type="ChEBI" id="CHEBI:456215"/>
        <dbReference type="EC" id="6.3.4.19"/>
    </reaction>
</comment>
<dbReference type="HAMAP" id="MF_01161">
    <property type="entry name" value="tRNA_Ile_lys_synt"/>
    <property type="match status" value="1"/>
</dbReference>
<dbReference type="SUPFAM" id="SSF52402">
    <property type="entry name" value="Adenine nucleotide alpha hydrolases-like"/>
    <property type="match status" value="1"/>
</dbReference>
<dbReference type="InterPro" id="IPR012795">
    <property type="entry name" value="tRNA_Ile_lys_synt_N"/>
</dbReference>
<dbReference type="InterPro" id="IPR012094">
    <property type="entry name" value="tRNA_Ile_lys_synt"/>
</dbReference>
<accession>A0A9N8WC19</accession>
<dbReference type="Gene3D" id="3.40.50.620">
    <property type="entry name" value="HUPs"/>
    <property type="match status" value="1"/>
</dbReference>
<dbReference type="InterPro" id="IPR011063">
    <property type="entry name" value="TilS/TtcA_N"/>
</dbReference>